<dbReference type="AlphaFoldDB" id="A0A2S8GRK2"/>
<evidence type="ECO:0008006" key="3">
    <source>
        <dbReference type="Google" id="ProtNLM"/>
    </source>
</evidence>
<name>A0A2S8GRK2_9BACT</name>
<proteinExistence type="predicted"/>
<dbReference type="OrthoDB" id="233246at2"/>
<dbReference type="EMBL" id="PUHZ01000006">
    <property type="protein sequence ID" value="PQO47067.1"/>
    <property type="molecule type" value="Genomic_DNA"/>
</dbReference>
<reference evidence="1 2" key="1">
    <citation type="submission" date="2018-02" db="EMBL/GenBank/DDBJ databases">
        <title>Comparative genomes isolates from brazilian mangrove.</title>
        <authorList>
            <person name="Araujo J.E."/>
            <person name="Taketani R.G."/>
            <person name="Silva M.C.P."/>
            <person name="Loureco M.V."/>
            <person name="Andreote F.D."/>
        </authorList>
    </citation>
    <scope>NUCLEOTIDE SEQUENCE [LARGE SCALE GENOMIC DNA]</scope>
    <source>
        <strain evidence="1 2">Nap-Phe MGV</strain>
    </source>
</reference>
<protein>
    <recommendedName>
        <fullName evidence="3">DUF1598 domain-containing protein</fullName>
    </recommendedName>
</protein>
<dbReference type="InterPro" id="IPR011487">
    <property type="entry name" value="DUF1598"/>
</dbReference>
<dbReference type="Proteomes" id="UP000237819">
    <property type="component" value="Unassembled WGS sequence"/>
</dbReference>
<evidence type="ECO:0000313" key="2">
    <source>
        <dbReference type="Proteomes" id="UP000237819"/>
    </source>
</evidence>
<gene>
    <name evidence="1" type="ORF">C5Y93_06125</name>
</gene>
<organism evidence="1 2">
    <name type="scientific">Blastopirellula marina</name>
    <dbReference type="NCBI Taxonomy" id="124"/>
    <lineage>
        <taxon>Bacteria</taxon>
        <taxon>Pseudomonadati</taxon>
        <taxon>Planctomycetota</taxon>
        <taxon>Planctomycetia</taxon>
        <taxon>Pirellulales</taxon>
        <taxon>Pirellulaceae</taxon>
        <taxon>Blastopirellula</taxon>
    </lineage>
</organism>
<sequence length="583" mass="63611">MLTSHRAGMVAGLLLAQLVILSATDTVLGDGPEHTHGALDRITAFSQHGEFTRAFDEISHLDSPAQRDDAHATIAREQLRVGMVQASVETASYIGDDVTRSKLLTEAATMRSQESAPRGGGVQPDFDSLIELITTTVQPESWDELGGPGSVAPFQTGVYVDSQGTLQRVTKLTDNSLLSGIHDASQTASANLDAAAASPLRKVSLTRLEKETQLRWAVGQFPTDEMLNMAGIYEIKYLLVYPEQGEIVIAGPAGPYHANAEGRIVNQSTGRPVLQLDDMVVLLRNAITNQGKFGCAITPTQEGLKKAQEYLNATSDKPLHPRQRNGWLEGLRSAVGKQEIDVDGIDPETRVGQVIVEADYHMKRVGMGLEDGTAGVESYLDMVTVPPGGSPPPMDVLRWWFTLNYQAVHATTERDAFELQGPGVQVLCENELLDAQGGRIHTHQATTLNATFARNFTKHYDALSVKYPIYAEMKNIFDLAIICSLIEKERLADRADWGMTHFGPQGAYAVRTSPAPTDVDTIMNMRVIDKKHIIAGVSGGVSVDTSTFVTDKNIQVDDYGLMSGDRKESRVPKGIAHHGWWWD</sequence>
<dbReference type="RefSeq" id="WP_105334517.1">
    <property type="nucleotide sequence ID" value="NZ_PUHZ01000006.1"/>
</dbReference>
<evidence type="ECO:0000313" key="1">
    <source>
        <dbReference type="EMBL" id="PQO47067.1"/>
    </source>
</evidence>
<dbReference type="Pfam" id="PF07643">
    <property type="entry name" value="DUF1598"/>
    <property type="match status" value="1"/>
</dbReference>
<comment type="caution">
    <text evidence="1">The sequence shown here is derived from an EMBL/GenBank/DDBJ whole genome shotgun (WGS) entry which is preliminary data.</text>
</comment>
<accession>A0A2S8GRK2</accession>